<keyword evidence="2" id="KW-1185">Reference proteome</keyword>
<dbReference type="AlphaFoldDB" id="A0A1R3H672"/>
<dbReference type="Gramene" id="OMO65823">
    <property type="protein sequence ID" value="OMO65823"/>
    <property type="gene ID" value="CCACVL1_21388"/>
</dbReference>
<evidence type="ECO:0000313" key="2">
    <source>
        <dbReference type="Proteomes" id="UP000188268"/>
    </source>
</evidence>
<reference evidence="1 2" key="1">
    <citation type="submission" date="2013-09" db="EMBL/GenBank/DDBJ databases">
        <title>Corchorus capsularis genome sequencing.</title>
        <authorList>
            <person name="Alam M."/>
            <person name="Haque M.S."/>
            <person name="Islam M.S."/>
            <person name="Emdad E.M."/>
            <person name="Islam M.M."/>
            <person name="Ahmed B."/>
            <person name="Halim A."/>
            <person name="Hossen Q.M.M."/>
            <person name="Hossain M.Z."/>
            <person name="Ahmed R."/>
            <person name="Khan M.M."/>
            <person name="Islam R."/>
            <person name="Rashid M.M."/>
            <person name="Khan S.A."/>
            <person name="Rahman M.S."/>
            <person name="Alam M."/>
        </authorList>
    </citation>
    <scope>NUCLEOTIDE SEQUENCE [LARGE SCALE GENOMIC DNA]</scope>
    <source>
        <strain evidence="2">cv. CVL-1</strain>
        <tissue evidence="1">Whole seedling</tissue>
    </source>
</reference>
<evidence type="ECO:0000313" key="1">
    <source>
        <dbReference type="EMBL" id="OMO65823.1"/>
    </source>
</evidence>
<gene>
    <name evidence="1" type="ORF">CCACVL1_21388</name>
</gene>
<comment type="caution">
    <text evidence="1">The sequence shown here is derived from an EMBL/GenBank/DDBJ whole genome shotgun (WGS) entry which is preliminary data.</text>
</comment>
<accession>A0A1R3H672</accession>
<protein>
    <submittedName>
        <fullName evidence="1">Uncharacterized protein</fullName>
    </submittedName>
</protein>
<name>A0A1R3H672_COCAP</name>
<proteinExistence type="predicted"/>
<dbReference type="EMBL" id="AWWV01012597">
    <property type="protein sequence ID" value="OMO65823.1"/>
    <property type="molecule type" value="Genomic_DNA"/>
</dbReference>
<organism evidence="1 2">
    <name type="scientific">Corchorus capsularis</name>
    <name type="common">Jute</name>
    <dbReference type="NCBI Taxonomy" id="210143"/>
    <lineage>
        <taxon>Eukaryota</taxon>
        <taxon>Viridiplantae</taxon>
        <taxon>Streptophyta</taxon>
        <taxon>Embryophyta</taxon>
        <taxon>Tracheophyta</taxon>
        <taxon>Spermatophyta</taxon>
        <taxon>Magnoliopsida</taxon>
        <taxon>eudicotyledons</taxon>
        <taxon>Gunneridae</taxon>
        <taxon>Pentapetalae</taxon>
        <taxon>rosids</taxon>
        <taxon>malvids</taxon>
        <taxon>Malvales</taxon>
        <taxon>Malvaceae</taxon>
        <taxon>Grewioideae</taxon>
        <taxon>Apeibeae</taxon>
        <taxon>Corchorus</taxon>
    </lineage>
</organism>
<dbReference type="Proteomes" id="UP000188268">
    <property type="component" value="Unassembled WGS sequence"/>
</dbReference>
<sequence length="24" mass="2728">MAMGHMINPLILVKNLESINVDFQ</sequence>